<name>A0A0D8JU00_COCIM</name>
<dbReference type="EMBL" id="GG704913">
    <property type="protein sequence ID" value="KJF60825.1"/>
    <property type="molecule type" value="Genomic_DNA"/>
</dbReference>
<dbReference type="InParanoid" id="A0A0D8JU00"/>
<dbReference type="AlphaFoldDB" id="A0A0D8JU00"/>
<dbReference type="GeneID" id="24164887"/>
<reference evidence="3" key="2">
    <citation type="journal article" date="2010" name="Genome Res.">
        <title>Population genomic sequencing of Coccidioides fungi reveals recent hybridization and transposon control.</title>
        <authorList>
            <person name="Neafsey D.E."/>
            <person name="Barker B.M."/>
            <person name="Sharpton T.J."/>
            <person name="Stajich J.E."/>
            <person name="Park D.J."/>
            <person name="Whiston E."/>
            <person name="Hung C.-Y."/>
            <person name="McMahan C."/>
            <person name="White J."/>
            <person name="Sykes S."/>
            <person name="Heiman D."/>
            <person name="Young S."/>
            <person name="Zeng Q."/>
            <person name="Abouelleil A."/>
            <person name="Aftuck L."/>
            <person name="Bessette D."/>
            <person name="Brown A."/>
            <person name="FitzGerald M."/>
            <person name="Lui A."/>
            <person name="Macdonald J.P."/>
            <person name="Priest M."/>
            <person name="Orbach M.J."/>
            <person name="Galgiani J.N."/>
            <person name="Kirkland T.N."/>
            <person name="Cole G.T."/>
            <person name="Birren B.W."/>
            <person name="Henn M.R."/>
            <person name="Taylor J.W."/>
            <person name="Rounsley S.D."/>
        </authorList>
    </citation>
    <scope>GENOME REANNOTATION</scope>
    <source>
        <strain evidence="3">RS</strain>
    </source>
</reference>
<sequence>MGCGEKGGGARRSVGQSSSHHIIRPVHCQHNRHTFSRTRDIGEPGLVFFAPELLSPSISAWMEVRSMYGLAESQRHGRSAGALLSAWPFFRGERHDNKSARWLLELSGDAGGGQKTGGDGRRRPQKTMEIRER</sequence>
<feature type="region of interest" description="Disordered" evidence="1">
    <location>
        <begin position="106"/>
        <end position="133"/>
    </location>
</feature>
<feature type="region of interest" description="Disordered" evidence="1">
    <location>
        <begin position="1"/>
        <end position="20"/>
    </location>
</feature>
<reference evidence="3" key="1">
    <citation type="journal article" date="2009" name="Genome Res.">
        <title>Comparative genomic analyses of the human fungal pathogens Coccidioides and their relatives.</title>
        <authorList>
            <person name="Sharpton T.J."/>
            <person name="Stajich J.E."/>
            <person name="Rounsley S.D."/>
            <person name="Gardner M.J."/>
            <person name="Wortman J.R."/>
            <person name="Jordar V.S."/>
            <person name="Maiti R."/>
            <person name="Kodira C.D."/>
            <person name="Neafsey D.E."/>
            <person name="Zeng Q."/>
            <person name="Hung C.-Y."/>
            <person name="McMahan C."/>
            <person name="Muszewska A."/>
            <person name="Grynberg M."/>
            <person name="Mandel M.A."/>
            <person name="Kellner E.M."/>
            <person name="Barker B.M."/>
            <person name="Galgiani J.N."/>
            <person name="Orbach M.J."/>
            <person name="Kirkland T.N."/>
            <person name="Cole G.T."/>
            <person name="Henn M.R."/>
            <person name="Birren B.W."/>
            <person name="Taylor J.W."/>
        </authorList>
    </citation>
    <scope>NUCLEOTIDE SEQUENCE [LARGE SCALE GENOMIC DNA]</scope>
    <source>
        <strain evidence="3">RS</strain>
    </source>
</reference>
<evidence type="ECO:0000313" key="3">
    <source>
        <dbReference type="Proteomes" id="UP000001261"/>
    </source>
</evidence>
<dbReference type="VEuPathDB" id="FungiDB:CIMG_13260"/>
<keyword evidence="3" id="KW-1185">Reference proteome</keyword>
<accession>A0A0D8JU00</accession>
<protein>
    <submittedName>
        <fullName evidence="2">Uncharacterized protein</fullName>
    </submittedName>
</protein>
<feature type="compositionally biased region" description="Basic and acidic residues" evidence="1">
    <location>
        <begin position="118"/>
        <end position="133"/>
    </location>
</feature>
<evidence type="ECO:0000256" key="1">
    <source>
        <dbReference type="SAM" id="MobiDB-lite"/>
    </source>
</evidence>
<dbReference type="RefSeq" id="XP_004445087.1">
    <property type="nucleotide sequence ID" value="XM_004445030.1"/>
</dbReference>
<organism evidence="2 3">
    <name type="scientific">Coccidioides immitis (strain RS)</name>
    <name type="common">Valley fever fungus</name>
    <dbReference type="NCBI Taxonomy" id="246410"/>
    <lineage>
        <taxon>Eukaryota</taxon>
        <taxon>Fungi</taxon>
        <taxon>Dikarya</taxon>
        <taxon>Ascomycota</taxon>
        <taxon>Pezizomycotina</taxon>
        <taxon>Eurotiomycetes</taxon>
        <taxon>Eurotiomycetidae</taxon>
        <taxon>Onygenales</taxon>
        <taxon>Onygenaceae</taxon>
        <taxon>Coccidioides</taxon>
    </lineage>
</organism>
<dbReference type="KEGG" id="cim:CIMG_13260"/>
<proteinExistence type="predicted"/>
<dbReference type="Proteomes" id="UP000001261">
    <property type="component" value="Unassembled WGS sequence"/>
</dbReference>
<evidence type="ECO:0000313" key="2">
    <source>
        <dbReference type="EMBL" id="KJF60825.1"/>
    </source>
</evidence>
<gene>
    <name evidence="2" type="ORF">CIMG_13260</name>
</gene>